<dbReference type="STRING" id="190721.ACS15_0149"/>
<dbReference type="RefSeq" id="WP_021196191.1">
    <property type="nucleotide sequence ID" value="NZ_CP012605.1"/>
</dbReference>
<dbReference type="Proteomes" id="UP000078572">
    <property type="component" value="Chromosome 1"/>
</dbReference>
<reference evidence="3 6" key="4">
    <citation type="submission" date="2020-04" db="EMBL/GenBank/DDBJ databases">
        <title>Ralstonia insidiosa genome sequencing and assembly.</title>
        <authorList>
            <person name="Martins R.C.R."/>
            <person name="Perdigao-Neto L.V."/>
            <person name="Levin A.S.S."/>
            <person name="Costa S.F."/>
        </authorList>
    </citation>
    <scope>NUCLEOTIDE SEQUENCE [LARGE SCALE GENOMIC DNA]</scope>
    <source>
        <strain evidence="3 6">5047</strain>
    </source>
</reference>
<dbReference type="Proteomes" id="UP000077927">
    <property type="component" value="Chromosome 1"/>
</dbReference>
<keyword evidence="5" id="KW-1185">Reference proteome</keyword>
<dbReference type="InterPro" id="IPR050563">
    <property type="entry name" value="4-hydroxybenzoyl-CoA_TE"/>
</dbReference>
<dbReference type="Proteomes" id="UP000575469">
    <property type="component" value="Unassembled WGS sequence"/>
</dbReference>
<dbReference type="Pfam" id="PF13279">
    <property type="entry name" value="4HBT_2"/>
    <property type="match status" value="1"/>
</dbReference>
<evidence type="ECO:0000313" key="2">
    <source>
        <dbReference type="EMBL" id="ANJ71089.1"/>
    </source>
</evidence>
<dbReference type="PANTHER" id="PTHR31793:SF24">
    <property type="entry name" value="LONG-CHAIN ACYL-COA THIOESTERASE FADM"/>
    <property type="match status" value="1"/>
</dbReference>
<dbReference type="KEGG" id="rin:ACS15_0149"/>
<gene>
    <name evidence="2" type="ORF">A9Y76_00710</name>
    <name evidence="1" type="ORF">ACS15_0149</name>
    <name evidence="3" type="ORF">HGR00_13490</name>
</gene>
<name>A0A191ZSL0_9RALS</name>
<evidence type="ECO:0000313" key="1">
    <source>
        <dbReference type="EMBL" id="ANH75060.1"/>
    </source>
</evidence>
<dbReference type="AlphaFoldDB" id="A0A191ZSL0"/>
<dbReference type="PANTHER" id="PTHR31793">
    <property type="entry name" value="4-HYDROXYBENZOYL-COA THIOESTERASE FAMILY MEMBER"/>
    <property type="match status" value="1"/>
</dbReference>
<reference evidence="1 4" key="1">
    <citation type="submission" date="2015-09" db="EMBL/GenBank/DDBJ databases">
        <authorList>
            <person name="Xu Y."/>
            <person name="Nagy A."/>
            <person name="Liu N.T."/>
            <person name="Nou X."/>
        </authorList>
    </citation>
    <scope>NUCLEOTIDE SEQUENCE [LARGE SCALE GENOMIC DNA]</scope>
    <source>
        <strain evidence="1 4">FC1138</strain>
    </source>
</reference>
<dbReference type="GeneID" id="61524522"/>
<dbReference type="CDD" id="cd00586">
    <property type="entry name" value="4HBT"/>
    <property type="match status" value="1"/>
</dbReference>
<dbReference type="Gene3D" id="3.10.129.10">
    <property type="entry name" value="Hotdog Thioesterase"/>
    <property type="match status" value="1"/>
</dbReference>
<dbReference type="InterPro" id="IPR029069">
    <property type="entry name" value="HotDog_dom_sf"/>
</dbReference>
<dbReference type="EMBL" id="CP016022">
    <property type="protein sequence ID" value="ANJ71089.1"/>
    <property type="molecule type" value="Genomic_DNA"/>
</dbReference>
<dbReference type="OrthoDB" id="9799036at2"/>
<evidence type="ECO:0000313" key="3">
    <source>
        <dbReference type="EMBL" id="NMV38925.1"/>
    </source>
</evidence>
<protein>
    <submittedName>
        <fullName evidence="1 3">Thioesterase</fullName>
    </submittedName>
</protein>
<dbReference type="GO" id="GO:0047617">
    <property type="term" value="F:fatty acyl-CoA hydrolase activity"/>
    <property type="evidence" value="ECO:0007669"/>
    <property type="project" value="TreeGrafter"/>
</dbReference>
<dbReference type="SUPFAM" id="SSF54637">
    <property type="entry name" value="Thioesterase/thiol ester dehydrase-isomerase"/>
    <property type="match status" value="1"/>
</dbReference>
<accession>A0A191ZSL0</accession>
<evidence type="ECO:0000313" key="5">
    <source>
        <dbReference type="Proteomes" id="UP000078572"/>
    </source>
</evidence>
<evidence type="ECO:0000313" key="4">
    <source>
        <dbReference type="Proteomes" id="UP000077927"/>
    </source>
</evidence>
<dbReference type="EMBL" id="CP012605">
    <property type="protein sequence ID" value="ANH75060.1"/>
    <property type="molecule type" value="Genomic_DNA"/>
</dbReference>
<evidence type="ECO:0000313" key="6">
    <source>
        <dbReference type="Proteomes" id="UP000575469"/>
    </source>
</evidence>
<dbReference type="EMBL" id="JABBZM010000011">
    <property type="protein sequence ID" value="NMV38925.1"/>
    <property type="molecule type" value="Genomic_DNA"/>
</dbReference>
<sequence length="142" mass="16367">MSIYTYQVLWADLDGNQHLKNTRYLDYAAHTRFRFLTEHGFGPKAFAQHKLGPVVFEDRVAYRKELRLMDTFTVSVETAGRNERGSRFIMVNRIRDEAGELCAEVTSMCAWFDLAERKVAAPPPALFAVMEGTPRTDDYRLL</sequence>
<proteinExistence type="predicted"/>
<reference evidence="2" key="3">
    <citation type="submission" date="2016-06" db="EMBL/GenBank/DDBJ databases">
        <authorList>
            <person name="Kjaerup R.B."/>
            <person name="Dalgaard T.S."/>
            <person name="Juul-Madsen H.R."/>
        </authorList>
    </citation>
    <scope>NUCLEOTIDE SEQUENCE [LARGE SCALE GENOMIC DNA]</scope>
    <source>
        <strain evidence="2">ATCC 49129</strain>
    </source>
</reference>
<organism evidence="2 5">
    <name type="scientific">Ralstonia insidiosa</name>
    <dbReference type="NCBI Taxonomy" id="190721"/>
    <lineage>
        <taxon>Bacteria</taxon>
        <taxon>Pseudomonadati</taxon>
        <taxon>Pseudomonadota</taxon>
        <taxon>Betaproteobacteria</taxon>
        <taxon>Burkholderiales</taxon>
        <taxon>Burkholderiaceae</taxon>
        <taxon>Ralstonia</taxon>
    </lineage>
</organism>
<dbReference type="PATRIC" id="fig|190721.6.peg.150"/>
<reference evidence="5" key="2">
    <citation type="submission" date="2016-06" db="EMBL/GenBank/DDBJ databases">
        <authorList>
            <person name="Xu Y."/>
            <person name="Nagy A."/>
            <person name="Yan X."/>
            <person name="Kim S.W."/>
            <person name="Haley B."/>
            <person name="Liu N.T."/>
            <person name="Nou X."/>
        </authorList>
    </citation>
    <scope>NUCLEOTIDE SEQUENCE [LARGE SCALE GENOMIC DNA]</scope>
    <source>
        <strain evidence="5">ATCC 49129</strain>
    </source>
</reference>